<evidence type="ECO:0000313" key="3">
    <source>
        <dbReference type="Proteomes" id="UP000216867"/>
    </source>
</evidence>
<protein>
    <recommendedName>
        <fullName evidence="1">DUF4097 domain-containing protein</fullName>
    </recommendedName>
</protein>
<evidence type="ECO:0000259" key="1">
    <source>
        <dbReference type="Pfam" id="PF13349"/>
    </source>
</evidence>
<name>A0A269ZHT3_9MICO</name>
<dbReference type="EMBL" id="NCWY01000001">
    <property type="protein sequence ID" value="PAK97141.1"/>
    <property type="molecule type" value="Genomic_DNA"/>
</dbReference>
<gene>
    <name evidence="2" type="ORF">B8X04_00755</name>
</gene>
<dbReference type="AlphaFoldDB" id="A0A269ZHT3"/>
<sequence>MDAMTDTTATVHQAVTIDVPAAALLVTASDRADVDVTIEPSNPDRSADREAAERITVTETENGIAVTGEKRLLLGANGSADVRLAVPAGTDLEATISAGAVRLRGHLGAVRLKISAGDVTGDTMVSIRAKVSHGSIALAEVADGADLQLSSGEAEIGRIGGGETRIKSGHGSIRIDDFAGSAELITATGGIALGEVDGDVSATSGHGTVRVSRARGGRLELGSNFGGIDVAVAPGAPVWIDADSKRGVVRTDLESDAGPLGDEKPVEVHAHTKFGDIAIDRAR</sequence>
<comment type="caution">
    <text evidence="2">The sequence shown here is derived from an EMBL/GenBank/DDBJ whole genome shotgun (WGS) entry which is preliminary data.</text>
</comment>
<accession>A0A269ZHT3</accession>
<dbReference type="InterPro" id="IPR025164">
    <property type="entry name" value="Toastrack_DUF4097"/>
</dbReference>
<reference evidence="2 3" key="1">
    <citation type="submission" date="2017-04" db="EMBL/GenBank/DDBJ databases">
        <title>Kefir bacterial isolates.</title>
        <authorList>
            <person name="Kim Y."/>
            <person name="Blasche S."/>
            <person name="Patil K.R."/>
        </authorList>
    </citation>
    <scope>NUCLEOTIDE SEQUENCE [LARGE SCALE GENOMIC DNA]</scope>
    <source>
        <strain evidence="2 3">OG2</strain>
    </source>
</reference>
<dbReference type="Pfam" id="PF13349">
    <property type="entry name" value="DUF4097"/>
    <property type="match status" value="1"/>
</dbReference>
<organism evidence="2 3">
    <name type="scientific">Brevibacterium casei</name>
    <dbReference type="NCBI Taxonomy" id="33889"/>
    <lineage>
        <taxon>Bacteria</taxon>
        <taxon>Bacillati</taxon>
        <taxon>Actinomycetota</taxon>
        <taxon>Actinomycetes</taxon>
        <taxon>Micrococcales</taxon>
        <taxon>Brevibacteriaceae</taxon>
        <taxon>Brevibacterium</taxon>
    </lineage>
</organism>
<dbReference type="Proteomes" id="UP000216867">
    <property type="component" value="Unassembled WGS sequence"/>
</dbReference>
<proteinExistence type="predicted"/>
<evidence type="ECO:0000313" key="2">
    <source>
        <dbReference type="EMBL" id="PAK97141.1"/>
    </source>
</evidence>
<feature type="domain" description="DUF4097" evidence="1">
    <location>
        <begin position="14"/>
        <end position="279"/>
    </location>
</feature>